<comment type="caution">
    <text evidence="3">The sequence shown here is derived from an EMBL/GenBank/DDBJ whole genome shotgun (WGS) entry which is preliminary data.</text>
</comment>
<evidence type="ECO:0008006" key="5">
    <source>
        <dbReference type="Google" id="ProtNLM"/>
    </source>
</evidence>
<proteinExistence type="predicted"/>
<protein>
    <recommendedName>
        <fullName evidence="5">LPXTG-motif cell wall-anchored protein</fullName>
    </recommendedName>
</protein>
<gene>
    <name evidence="3" type="ORF">BG844_28320</name>
</gene>
<evidence type="ECO:0000256" key="1">
    <source>
        <dbReference type="SAM" id="Phobius"/>
    </source>
</evidence>
<dbReference type="InterPro" id="IPR006311">
    <property type="entry name" value="TAT_signal"/>
</dbReference>
<dbReference type="PROSITE" id="PS51318">
    <property type="entry name" value="TAT"/>
    <property type="match status" value="1"/>
</dbReference>
<evidence type="ECO:0000256" key="2">
    <source>
        <dbReference type="SAM" id="SignalP"/>
    </source>
</evidence>
<organism evidence="3 4">
    <name type="scientific">Couchioplanes caeruleus subsp. caeruleus</name>
    <dbReference type="NCBI Taxonomy" id="56427"/>
    <lineage>
        <taxon>Bacteria</taxon>
        <taxon>Bacillati</taxon>
        <taxon>Actinomycetota</taxon>
        <taxon>Actinomycetes</taxon>
        <taxon>Micromonosporales</taxon>
        <taxon>Micromonosporaceae</taxon>
        <taxon>Couchioplanes</taxon>
    </lineage>
</organism>
<feature type="transmembrane region" description="Helical" evidence="1">
    <location>
        <begin position="390"/>
        <end position="408"/>
    </location>
</feature>
<sequence>MNSRFNLLVRAAAASTLAAGAFAAFGAPARAADNVADLQLTITGTKVAATSSGKFVKATIKNHGPNTAVGTAIYFANDDLDSSKVQLEVPDAESCENEGKSFVCIIGDIASGESLDLPIKLTRKGGTGAAGKLFAAVAHEGIDNKEGNNVTARGVDVEVGVSGPDLYAVAADVASDNNGGKKLVAPGSVAELTFEVGNQGDVAVEGFHFDIHLPEYVSFAEELDGCAYDAAKTVATCRYDELPLVPVDQDVADDDQIFSAIAGATDIKVAADAPSPKDLTGTVKVKAIIGDAGAAAGPVAPEAVTELPEGIVGEKAAEAPIEQARPVKTGTALPEVDKSDNADQFVVFVGKTSGGGGDNGAGGSAGGNVTGGTGGADNTGELAVTGMQTALLGGAGIAVVAVGGLLLLSARRRRIVLVTPGDETSAR</sequence>
<name>A0A1K0G186_9ACTN</name>
<dbReference type="AlphaFoldDB" id="A0A1K0G186"/>
<accession>A0A1K0G186</accession>
<evidence type="ECO:0000313" key="3">
    <source>
        <dbReference type="EMBL" id="OJF11058.1"/>
    </source>
</evidence>
<dbReference type="Proteomes" id="UP000182486">
    <property type="component" value="Unassembled WGS sequence"/>
</dbReference>
<dbReference type="EMBL" id="MEIA01000439">
    <property type="protein sequence ID" value="OJF11058.1"/>
    <property type="molecule type" value="Genomic_DNA"/>
</dbReference>
<feature type="chain" id="PRO_5039186236" description="LPXTG-motif cell wall-anchored protein" evidence="2">
    <location>
        <begin position="24"/>
        <end position="427"/>
    </location>
</feature>
<feature type="signal peptide" evidence="2">
    <location>
        <begin position="1"/>
        <end position="23"/>
    </location>
</feature>
<evidence type="ECO:0000313" key="4">
    <source>
        <dbReference type="Proteomes" id="UP000182486"/>
    </source>
</evidence>
<keyword evidence="2" id="KW-0732">Signal</keyword>
<keyword evidence="1" id="KW-0812">Transmembrane</keyword>
<keyword evidence="1" id="KW-0472">Membrane</keyword>
<reference evidence="3 4" key="1">
    <citation type="submission" date="2016-09" db="EMBL/GenBank/DDBJ databases">
        <title>Couchioplanes caeruleus draft genome sequence.</title>
        <authorList>
            <person name="Sheehan J."/>
            <person name="Caffrey P."/>
        </authorList>
    </citation>
    <scope>NUCLEOTIDE SEQUENCE [LARGE SCALE GENOMIC DNA]</scope>
    <source>
        <strain evidence="3 4">DSM 43634</strain>
    </source>
</reference>
<keyword evidence="4" id="KW-1185">Reference proteome</keyword>
<keyword evidence="1" id="KW-1133">Transmembrane helix</keyword>